<dbReference type="GO" id="GO:0005737">
    <property type="term" value="C:cytoplasm"/>
    <property type="evidence" value="ECO:0007669"/>
    <property type="project" value="TreeGrafter"/>
</dbReference>
<evidence type="ECO:0000256" key="3">
    <source>
        <dbReference type="SAM" id="MobiDB-lite"/>
    </source>
</evidence>
<dbReference type="InterPro" id="IPR039333">
    <property type="entry name" value="PYM1"/>
</dbReference>
<dbReference type="SMART" id="SM01273">
    <property type="entry name" value="Mago-bind"/>
    <property type="match status" value="1"/>
</dbReference>
<comment type="similarity">
    <text evidence="1">Belongs to the pym family.</text>
</comment>
<dbReference type="PANTHER" id="PTHR22959">
    <property type="entry name" value="PYM PROTEIN"/>
    <property type="match status" value="1"/>
</dbReference>
<dbReference type="Pfam" id="PF09282">
    <property type="entry name" value="Mago-bind"/>
    <property type="match status" value="1"/>
</dbReference>
<dbReference type="GO" id="GO:1903259">
    <property type="term" value="P:exon-exon junction complex disassembly"/>
    <property type="evidence" value="ECO:0007669"/>
    <property type="project" value="InterPro"/>
</dbReference>
<organism evidence="6">
    <name type="scientific">Timema douglasi</name>
    <name type="common">Walking stick</name>
    <dbReference type="NCBI Taxonomy" id="61478"/>
    <lineage>
        <taxon>Eukaryota</taxon>
        <taxon>Metazoa</taxon>
        <taxon>Ecdysozoa</taxon>
        <taxon>Arthropoda</taxon>
        <taxon>Hexapoda</taxon>
        <taxon>Insecta</taxon>
        <taxon>Pterygota</taxon>
        <taxon>Neoptera</taxon>
        <taxon>Polyneoptera</taxon>
        <taxon>Phasmatodea</taxon>
        <taxon>Timematodea</taxon>
        <taxon>Timematoidea</taxon>
        <taxon>Timematidae</taxon>
        <taxon>Timema</taxon>
    </lineage>
</organism>
<evidence type="ECO:0000256" key="1">
    <source>
        <dbReference type="ARBA" id="ARBA00009394"/>
    </source>
</evidence>
<feature type="domain" description="WIBG Mago-binding" evidence="5">
    <location>
        <begin position="33"/>
        <end position="59"/>
    </location>
</feature>
<dbReference type="PANTHER" id="PTHR22959:SF0">
    <property type="entry name" value="PARTNER OF Y14 AND MAGO"/>
    <property type="match status" value="1"/>
</dbReference>
<evidence type="ECO:0000259" key="5">
    <source>
        <dbReference type="SMART" id="SM01273"/>
    </source>
</evidence>
<feature type="compositionally biased region" description="Low complexity" evidence="3">
    <location>
        <begin position="150"/>
        <end position="181"/>
    </location>
</feature>
<dbReference type="InterPro" id="IPR036348">
    <property type="entry name" value="WIBG_N_sf"/>
</dbReference>
<name>A0A7R8VSV7_TIMDO</name>
<feature type="region of interest" description="Disordered" evidence="3">
    <location>
        <begin position="93"/>
        <end position="197"/>
    </location>
</feature>
<feature type="transmembrane region" description="Helical" evidence="4">
    <location>
        <begin position="20"/>
        <end position="39"/>
    </location>
</feature>
<protein>
    <recommendedName>
        <fullName evidence="2">Partner of Y14 and mago</fullName>
    </recommendedName>
</protein>
<proteinExistence type="inferred from homology"/>
<evidence type="ECO:0000313" key="6">
    <source>
        <dbReference type="EMBL" id="CAD7203965.1"/>
    </source>
</evidence>
<keyword evidence="4" id="KW-1133">Transmembrane helix</keyword>
<keyword evidence="4" id="KW-0812">Transmembrane</keyword>
<dbReference type="InterPro" id="IPR015362">
    <property type="entry name" value="WIBG_mago-bd"/>
</dbReference>
<gene>
    <name evidence="6" type="ORF">TDIB3V08_LOCUS10128</name>
</gene>
<dbReference type="GO" id="GO:0035145">
    <property type="term" value="C:exon-exon junction complex"/>
    <property type="evidence" value="ECO:0007669"/>
    <property type="project" value="TreeGrafter"/>
</dbReference>
<dbReference type="AlphaFoldDB" id="A0A7R8VSV7"/>
<evidence type="ECO:0000256" key="2">
    <source>
        <dbReference type="ARBA" id="ARBA00018898"/>
    </source>
</evidence>
<reference evidence="6" key="1">
    <citation type="submission" date="2020-11" db="EMBL/GenBank/DDBJ databases">
        <authorList>
            <person name="Tran Van P."/>
        </authorList>
    </citation>
    <scope>NUCLEOTIDE SEQUENCE</scope>
</reference>
<dbReference type="EMBL" id="OA571440">
    <property type="protein sequence ID" value="CAD7203965.1"/>
    <property type="molecule type" value="Genomic_DNA"/>
</dbReference>
<accession>A0A7R8VSV7</accession>
<dbReference type="SUPFAM" id="SSF101931">
    <property type="entry name" value="Pym (Within the bgcn gene intron protein, WIBG), N-terminal domain"/>
    <property type="match status" value="1"/>
</dbReference>
<sequence length="257" mass="28310">MRGSSLICVSGDTRNIINRFNSRVVFSVLFIAGSTFIAASQRPDGTWRKPRRVREGYVPQDEVPLYESKGRQFAKSKPEYPVGLPIEVINESKARHAKKKDKAANSPIPGLVLESPPDGKSGKKKKKKRGSCSPTSDNISDTLSRTHLFPAEPESCEEAASPTCGVWKTVPSSSKTSKATSPGMKQSGHEAEAGGAVLDPAKRIKNLRKRLREIEGIEQKMMSGELKSLEKDQIEKVGRKREILRDIELLAEILGEE</sequence>
<evidence type="ECO:0000256" key="4">
    <source>
        <dbReference type="SAM" id="Phobius"/>
    </source>
</evidence>
<dbReference type="GO" id="GO:0003723">
    <property type="term" value="F:RNA binding"/>
    <property type="evidence" value="ECO:0007669"/>
    <property type="project" value="TreeGrafter"/>
</dbReference>
<feature type="compositionally biased region" description="Polar residues" evidence="3">
    <location>
        <begin position="134"/>
        <end position="145"/>
    </location>
</feature>
<keyword evidence="4" id="KW-0472">Membrane</keyword>